<organism evidence="5 6">
    <name type="scientific">Massilia yuzhufengensis</name>
    <dbReference type="NCBI Taxonomy" id="1164594"/>
    <lineage>
        <taxon>Bacteria</taxon>
        <taxon>Pseudomonadati</taxon>
        <taxon>Pseudomonadota</taxon>
        <taxon>Betaproteobacteria</taxon>
        <taxon>Burkholderiales</taxon>
        <taxon>Oxalobacteraceae</taxon>
        <taxon>Telluria group</taxon>
        <taxon>Massilia</taxon>
    </lineage>
</organism>
<dbReference type="Gene3D" id="2.70.70.10">
    <property type="entry name" value="Glucose Permease (Domain IIA)"/>
    <property type="match status" value="1"/>
</dbReference>
<sequence length="477" mass="52277">MRLPFTKFAGSALLCALLAAALSSPASAQRQTERSRQKVTAEKQRAGIKQRLAAIQRDIARTESEKEDAADELAESEAAISDANRALRDLAEEQDATSTRLDLLSTEGARLQQTIVTQKKQLSQLLREHYVAGNEDRIKLLLSGDNPNRINRDLQMMAYVSQAQARLLDSLRTNLAQVEANKDKVENAQLELQEIADEQRDQKARLEQEKGKRSALLQNLSTRLADQHKQADRLQRDEARMSDLVDRLSRLIREQAEAERRRQAALAAAKAKAEAEEKARALARAKAASEKAERERIARQNAKPGTKPAPVPEPEPPKVAEQPKPVETRPSTPPPQEVPLAPPLPAGAFASLKGRLTAPVSGAIAARFGQRRTEGLSWKGMFIKAPEGTDVRAVGPGRVVHADWMRGWGNVIIVDHGGEYLSTYGNASAMLKRAGDMVRAGDVIASAGSTGGNAESGLYFELRYRGKAFDPASWVKF</sequence>
<feature type="compositionally biased region" description="Pro residues" evidence="2">
    <location>
        <begin position="331"/>
        <end position="345"/>
    </location>
</feature>
<dbReference type="FunFam" id="2.70.70.10:FF:000003">
    <property type="entry name" value="Murein hydrolase activator EnvC"/>
    <property type="match status" value="1"/>
</dbReference>
<dbReference type="SUPFAM" id="SSF51261">
    <property type="entry name" value="Duplicated hybrid motif"/>
    <property type="match status" value="1"/>
</dbReference>
<dbReference type="InterPro" id="IPR016047">
    <property type="entry name" value="M23ase_b-sheet_dom"/>
</dbReference>
<dbReference type="PANTHER" id="PTHR21666">
    <property type="entry name" value="PEPTIDASE-RELATED"/>
    <property type="match status" value="1"/>
</dbReference>
<evidence type="ECO:0000313" key="6">
    <source>
        <dbReference type="Proteomes" id="UP000198639"/>
    </source>
</evidence>
<dbReference type="EMBL" id="FOLD01000001">
    <property type="protein sequence ID" value="SFB76780.1"/>
    <property type="molecule type" value="Genomic_DNA"/>
</dbReference>
<dbReference type="STRING" id="1164594.SAMN05216204_101321"/>
<dbReference type="Proteomes" id="UP000198639">
    <property type="component" value="Unassembled WGS sequence"/>
</dbReference>
<feature type="chain" id="PRO_5011692636" evidence="3">
    <location>
        <begin position="29"/>
        <end position="477"/>
    </location>
</feature>
<evidence type="ECO:0000256" key="1">
    <source>
        <dbReference type="SAM" id="Coils"/>
    </source>
</evidence>
<protein>
    <submittedName>
        <fullName evidence="5">Septal ring factor EnvC, activator of murein hydrolases AmiA and AmiB</fullName>
    </submittedName>
</protein>
<feature type="signal peptide" evidence="3">
    <location>
        <begin position="1"/>
        <end position="28"/>
    </location>
</feature>
<accession>A0A1I1DVM8</accession>
<evidence type="ECO:0000256" key="3">
    <source>
        <dbReference type="SAM" id="SignalP"/>
    </source>
</evidence>
<dbReference type="InterPro" id="IPR011055">
    <property type="entry name" value="Dup_hybrid_motif"/>
</dbReference>
<keyword evidence="3" id="KW-0732">Signal</keyword>
<evidence type="ECO:0000313" key="5">
    <source>
        <dbReference type="EMBL" id="SFB76780.1"/>
    </source>
</evidence>
<feature type="region of interest" description="Disordered" evidence="2">
    <location>
        <begin position="26"/>
        <end position="45"/>
    </location>
</feature>
<gene>
    <name evidence="5" type="ORF">SAMN05216204_101321</name>
</gene>
<feature type="coiled-coil region" evidence="1">
    <location>
        <begin position="45"/>
        <end position="93"/>
    </location>
</feature>
<feature type="compositionally biased region" description="Basic and acidic residues" evidence="2">
    <location>
        <begin position="31"/>
        <end position="45"/>
    </location>
</feature>
<dbReference type="Gene3D" id="6.10.250.3150">
    <property type="match status" value="1"/>
</dbReference>
<keyword evidence="1" id="KW-0175">Coiled coil</keyword>
<dbReference type="Pfam" id="PF01551">
    <property type="entry name" value="Peptidase_M23"/>
    <property type="match status" value="1"/>
</dbReference>
<name>A0A1I1DVM8_9BURK</name>
<dbReference type="GO" id="GO:0004222">
    <property type="term" value="F:metalloendopeptidase activity"/>
    <property type="evidence" value="ECO:0007669"/>
    <property type="project" value="TreeGrafter"/>
</dbReference>
<feature type="compositionally biased region" description="Basic and acidic residues" evidence="2">
    <location>
        <begin position="287"/>
        <end position="298"/>
    </location>
</feature>
<reference evidence="6" key="1">
    <citation type="submission" date="2016-10" db="EMBL/GenBank/DDBJ databases">
        <authorList>
            <person name="Varghese N."/>
            <person name="Submissions S."/>
        </authorList>
    </citation>
    <scope>NUCLEOTIDE SEQUENCE [LARGE SCALE GENOMIC DNA]</scope>
    <source>
        <strain evidence="6">CGMCC 1.12041</strain>
    </source>
</reference>
<proteinExistence type="predicted"/>
<dbReference type="PANTHER" id="PTHR21666:SF270">
    <property type="entry name" value="MUREIN HYDROLASE ACTIVATOR ENVC"/>
    <property type="match status" value="1"/>
</dbReference>
<feature type="region of interest" description="Disordered" evidence="2">
    <location>
        <begin position="282"/>
        <end position="346"/>
    </location>
</feature>
<evidence type="ECO:0000259" key="4">
    <source>
        <dbReference type="Pfam" id="PF01551"/>
    </source>
</evidence>
<dbReference type="CDD" id="cd12797">
    <property type="entry name" value="M23_peptidase"/>
    <property type="match status" value="1"/>
</dbReference>
<dbReference type="InterPro" id="IPR050570">
    <property type="entry name" value="Cell_wall_metabolism_enzyme"/>
</dbReference>
<keyword evidence="6" id="KW-1185">Reference proteome</keyword>
<dbReference type="AlphaFoldDB" id="A0A1I1DVM8"/>
<feature type="domain" description="M23ase beta-sheet core" evidence="4">
    <location>
        <begin position="378"/>
        <end position="471"/>
    </location>
</feature>
<keyword evidence="5" id="KW-0378">Hydrolase</keyword>
<evidence type="ECO:0000256" key="2">
    <source>
        <dbReference type="SAM" id="MobiDB-lite"/>
    </source>
</evidence>